<accession>A0A6A6SFL5</accession>
<feature type="compositionally biased region" description="Polar residues" evidence="1">
    <location>
        <begin position="109"/>
        <end position="124"/>
    </location>
</feature>
<organism evidence="2 3">
    <name type="scientific">Massarina eburnea CBS 473.64</name>
    <dbReference type="NCBI Taxonomy" id="1395130"/>
    <lineage>
        <taxon>Eukaryota</taxon>
        <taxon>Fungi</taxon>
        <taxon>Dikarya</taxon>
        <taxon>Ascomycota</taxon>
        <taxon>Pezizomycotina</taxon>
        <taxon>Dothideomycetes</taxon>
        <taxon>Pleosporomycetidae</taxon>
        <taxon>Pleosporales</taxon>
        <taxon>Massarineae</taxon>
        <taxon>Massarinaceae</taxon>
        <taxon>Massarina</taxon>
    </lineage>
</organism>
<evidence type="ECO:0000256" key="1">
    <source>
        <dbReference type="SAM" id="MobiDB-lite"/>
    </source>
</evidence>
<feature type="compositionally biased region" description="Polar residues" evidence="1">
    <location>
        <begin position="154"/>
        <end position="178"/>
    </location>
</feature>
<evidence type="ECO:0000313" key="3">
    <source>
        <dbReference type="Proteomes" id="UP000799753"/>
    </source>
</evidence>
<proteinExistence type="predicted"/>
<feature type="region of interest" description="Disordered" evidence="1">
    <location>
        <begin position="143"/>
        <end position="178"/>
    </location>
</feature>
<dbReference type="EMBL" id="MU006777">
    <property type="protein sequence ID" value="KAF2645208.1"/>
    <property type="molecule type" value="Genomic_DNA"/>
</dbReference>
<feature type="region of interest" description="Disordered" evidence="1">
    <location>
        <begin position="97"/>
        <end position="129"/>
    </location>
</feature>
<reference evidence="2" key="1">
    <citation type="journal article" date="2020" name="Stud. Mycol.">
        <title>101 Dothideomycetes genomes: a test case for predicting lifestyles and emergence of pathogens.</title>
        <authorList>
            <person name="Haridas S."/>
            <person name="Albert R."/>
            <person name="Binder M."/>
            <person name="Bloem J."/>
            <person name="Labutti K."/>
            <person name="Salamov A."/>
            <person name="Andreopoulos B."/>
            <person name="Baker S."/>
            <person name="Barry K."/>
            <person name="Bills G."/>
            <person name="Bluhm B."/>
            <person name="Cannon C."/>
            <person name="Castanera R."/>
            <person name="Culley D."/>
            <person name="Daum C."/>
            <person name="Ezra D."/>
            <person name="Gonzalez J."/>
            <person name="Henrissat B."/>
            <person name="Kuo A."/>
            <person name="Liang C."/>
            <person name="Lipzen A."/>
            <person name="Lutzoni F."/>
            <person name="Magnuson J."/>
            <person name="Mondo S."/>
            <person name="Nolan M."/>
            <person name="Ohm R."/>
            <person name="Pangilinan J."/>
            <person name="Park H.-J."/>
            <person name="Ramirez L."/>
            <person name="Alfaro M."/>
            <person name="Sun H."/>
            <person name="Tritt A."/>
            <person name="Yoshinaga Y."/>
            <person name="Zwiers L.-H."/>
            <person name="Turgeon B."/>
            <person name="Goodwin S."/>
            <person name="Spatafora J."/>
            <person name="Crous P."/>
            <person name="Grigoriev I."/>
        </authorList>
    </citation>
    <scope>NUCLEOTIDE SEQUENCE</scope>
    <source>
        <strain evidence="2">CBS 473.64</strain>
    </source>
</reference>
<protein>
    <submittedName>
        <fullName evidence="2">Uncharacterized protein</fullName>
    </submittedName>
</protein>
<name>A0A6A6SFL5_9PLEO</name>
<gene>
    <name evidence="2" type="ORF">P280DRAFT_475781</name>
</gene>
<keyword evidence="3" id="KW-1185">Reference proteome</keyword>
<evidence type="ECO:0000313" key="2">
    <source>
        <dbReference type="EMBL" id="KAF2645208.1"/>
    </source>
</evidence>
<dbReference type="AlphaFoldDB" id="A0A6A6SFL5"/>
<dbReference type="Proteomes" id="UP000799753">
    <property type="component" value="Unassembled WGS sequence"/>
</dbReference>
<sequence>MAPKNKTAEKNSQVPPSGRTMIQELDIEHPLRGSTIYHNCSLATIRRFLQKYTGRSDFEGNKTVLSNLCADIHAEWQREADNGVSIADRLGRYRGTATVQETESDTDDIPSSATSKEAVTSNPDVPSHFDDIEEEVQSNHDVPFDAEDSANAGPRTSPQGTNDAINYPSPVSDSSSEYGYNPENIPVLEPNEYDPNDTPARFNLYTGHSSVGHIWKARYQLNHLRMHFTRIHQIIQDISSGDSNPEDFRFLLENCVIGKTSSAGVPSDDDMTPYIVADGDHPTEPLLSLTVQKMIFEATRVKFYYDRDILAQTREALDNAIVNDIAVWCDTNEQKIVDAAWLVNEIFPLPQ</sequence>